<proteinExistence type="predicted"/>
<name>A0A2H4JHW3_9CAUD</name>
<dbReference type="EMBL" id="MF417902">
    <property type="protein sequence ID" value="ASN70154.1"/>
    <property type="molecule type" value="Genomic_DNA"/>
</dbReference>
<protein>
    <submittedName>
        <fullName evidence="2">Uncharacterized protein</fullName>
    </submittedName>
</protein>
<gene>
    <name evidence="2" type="ORF">3S6_2</name>
    <name evidence="1" type="ORF">8F8_27</name>
</gene>
<evidence type="ECO:0000313" key="1">
    <source>
        <dbReference type="EMBL" id="ASN70154.1"/>
    </source>
</evidence>
<dbReference type="EMBL" id="MF417973">
    <property type="protein sequence ID" value="ASN72778.1"/>
    <property type="molecule type" value="Genomic_DNA"/>
</dbReference>
<evidence type="ECO:0000313" key="2">
    <source>
        <dbReference type="EMBL" id="ASN72778.1"/>
    </source>
</evidence>
<sequence length="59" mass="6840">MRKEIEKLLKSDLTSNCIATETGVEQSTIHRLRFGERTLDNLGLKQCEKLYDFAIKIKL</sequence>
<accession>A0A2H4JHW3</accession>
<reference evidence="2" key="1">
    <citation type="submission" date="2017-06" db="EMBL/GenBank/DDBJ databases">
        <title>Novel phages from South African skin metaviromes.</title>
        <authorList>
            <person name="van Zyl L.J."/>
            <person name="Abrahams Y."/>
            <person name="Stander E.A."/>
            <person name="Kirby B.M."/>
            <person name="Clavaud C."/>
            <person name="Farcet C."/>
            <person name="Breton L."/>
            <person name="Trindade M.I."/>
        </authorList>
    </citation>
    <scope>NUCLEOTIDE SEQUENCE</scope>
</reference>
<organism evidence="2">
    <name type="scientific">uncultured Caudovirales phage</name>
    <dbReference type="NCBI Taxonomy" id="2100421"/>
    <lineage>
        <taxon>Viruses</taxon>
        <taxon>Duplodnaviria</taxon>
        <taxon>Heunggongvirae</taxon>
        <taxon>Uroviricota</taxon>
        <taxon>Caudoviricetes</taxon>
        <taxon>Peduoviridae</taxon>
        <taxon>Maltschvirus</taxon>
        <taxon>Maltschvirus maltsch</taxon>
    </lineage>
</organism>